<organism evidence="2 3">
    <name type="scientific">Adineta steineri</name>
    <dbReference type="NCBI Taxonomy" id="433720"/>
    <lineage>
        <taxon>Eukaryota</taxon>
        <taxon>Metazoa</taxon>
        <taxon>Spiralia</taxon>
        <taxon>Gnathifera</taxon>
        <taxon>Rotifera</taxon>
        <taxon>Eurotatoria</taxon>
        <taxon>Bdelloidea</taxon>
        <taxon>Adinetida</taxon>
        <taxon>Adinetidae</taxon>
        <taxon>Adineta</taxon>
    </lineage>
</organism>
<feature type="non-terminal residue" evidence="2">
    <location>
        <position position="1"/>
    </location>
</feature>
<evidence type="ECO:0000313" key="3">
    <source>
        <dbReference type="Proteomes" id="UP000663844"/>
    </source>
</evidence>
<feature type="compositionally biased region" description="Pro residues" evidence="1">
    <location>
        <begin position="94"/>
        <end position="103"/>
    </location>
</feature>
<evidence type="ECO:0000313" key="2">
    <source>
        <dbReference type="EMBL" id="CAF4426341.1"/>
    </source>
</evidence>
<feature type="compositionally biased region" description="Polar residues" evidence="1">
    <location>
        <begin position="20"/>
        <end position="57"/>
    </location>
</feature>
<protein>
    <submittedName>
        <fullName evidence="2">Uncharacterized protein</fullName>
    </submittedName>
</protein>
<feature type="compositionally biased region" description="Low complexity" evidence="1">
    <location>
        <begin position="104"/>
        <end position="114"/>
    </location>
</feature>
<dbReference type="Proteomes" id="UP000663844">
    <property type="component" value="Unassembled WGS sequence"/>
</dbReference>
<dbReference type="EMBL" id="CAJOAZ010029583">
    <property type="protein sequence ID" value="CAF4426341.1"/>
    <property type="molecule type" value="Genomic_DNA"/>
</dbReference>
<comment type="caution">
    <text evidence="2">The sequence shown here is derived from an EMBL/GenBank/DDBJ whole genome shotgun (WGS) entry which is preliminary data.</text>
</comment>
<gene>
    <name evidence="2" type="ORF">OXD698_LOCUS52954</name>
</gene>
<reference evidence="2" key="1">
    <citation type="submission" date="2021-02" db="EMBL/GenBank/DDBJ databases">
        <authorList>
            <person name="Nowell W R."/>
        </authorList>
    </citation>
    <scope>NUCLEOTIDE SEQUENCE</scope>
</reference>
<feature type="non-terminal residue" evidence="2">
    <location>
        <position position="114"/>
    </location>
</feature>
<name>A0A820QXH2_9BILA</name>
<evidence type="ECO:0000256" key="1">
    <source>
        <dbReference type="SAM" id="MobiDB-lite"/>
    </source>
</evidence>
<feature type="compositionally biased region" description="Polar residues" evidence="1">
    <location>
        <begin position="67"/>
        <end position="76"/>
    </location>
</feature>
<feature type="compositionally biased region" description="Polar residues" evidence="1">
    <location>
        <begin position="1"/>
        <end position="12"/>
    </location>
</feature>
<feature type="region of interest" description="Disordered" evidence="1">
    <location>
        <begin position="1"/>
        <end position="114"/>
    </location>
</feature>
<dbReference type="AlphaFoldDB" id="A0A820QXH2"/>
<proteinExistence type="predicted"/>
<sequence>FEKPQTVGNNMFKNDGSFLEQFQKSQGQSSVTSQNTDIRQSSSYGNEYPSMNSSQQFAPPWFPPNPQSSSIFDQNSPLPFPMPPPELLSKMFQGPPPPLPIPTPVNNSSTTTVN</sequence>
<accession>A0A820QXH2</accession>